<evidence type="ECO:0000256" key="1">
    <source>
        <dbReference type="ARBA" id="ARBA00013260"/>
    </source>
</evidence>
<evidence type="ECO:0000256" key="7">
    <source>
        <dbReference type="ARBA" id="ARBA00050038"/>
    </source>
</evidence>
<name>A0A7Y7E8Y9_STRMO</name>
<dbReference type="PROSITE" id="PS01196">
    <property type="entry name" value="PEPT_TRNA_HYDROL_2"/>
    <property type="match status" value="1"/>
</dbReference>
<dbReference type="InterPro" id="IPR018171">
    <property type="entry name" value="Pept_tRNA_hydro_CS"/>
</dbReference>
<gene>
    <name evidence="8" type="primary">pth</name>
    <name evidence="11" type="ORF">HG542_23095</name>
</gene>
<dbReference type="Proteomes" id="UP000587462">
    <property type="component" value="Unassembled WGS sequence"/>
</dbReference>
<dbReference type="HAMAP" id="MF_00083">
    <property type="entry name" value="Pept_tRNA_hydro_bact"/>
    <property type="match status" value="1"/>
</dbReference>
<organism evidence="11 12">
    <name type="scientific">Streptomyces morookaense</name>
    <name type="common">Streptoverticillium morookaense</name>
    <dbReference type="NCBI Taxonomy" id="1970"/>
    <lineage>
        <taxon>Bacteria</taxon>
        <taxon>Bacillati</taxon>
        <taxon>Actinomycetota</taxon>
        <taxon>Actinomycetes</taxon>
        <taxon>Kitasatosporales</taxon>
        <taxon>Streptomycetaceae</taxon>
        <taxon>Streptomyces</taxon>
    </lineage>
</organism>
<dbReference type="AlphaFoldDB" id="A0A7Y7E8Y9"/>
<comment type="subunit">
    <text evidence="8">Monomer.</text>
</comment>
<dbReference type="PROSITE" id="PS01195">
    <property type="entry name" value="PEPT_TRNA_HYDROL_1"/>
    <property type="match status" value="1"/>
</dbReference>
<dbReference type="SUPFAM" id="SSF53178">
    <property type="entry name" value="Peptidyl-tRNA hydrolase-like"/>
    <property type="match status" value="1"/>
</dbReference>
<feature type="binding site" evidence="8">
    <location>
        <position position="79"/>
    </location>
    <ligand>
        <name>tRNA</name>
        <dbReference type="ChEBI" id="CHEBI:17843"/>
    </ligand>
</feature>
<feature type="binding site" evidence="8">
    <location>
        <position position="127"/>
    </location>
    <ligand>
        <name>tRNA</name>
        <dbReference type="ChEBI" id="CHEBI:17843"/>
    </ligand>
</feature>
<dbReference type="GO" id="GO:0004045">
    <property type="term" value="F:peptidyl-tRNA hydrolase activity"/>
    <property type="evidence" value="ECO:0007669"/>
    <property type="project" value="UniProtKB-UniRule"/>
</dbReference>
<evidence type="ECO:0000256" key="10">
    <source>
        <dbReference type="RuleBase" id="RU004320"/>
    </source>
</evidence>
<feature type="binding site" evidence="8">
    <location>
        <position position="81"/>
    </location>
    <ligand>
        <name>tRNA</name>
        <dbReference type="ChEBI" id="CHEBI:17843"/>
    </ligand>
</feature>
<evidence type="ECO:0000256" key="8">
    <source>
        <dbReference type="HAMAP-Rule" id="MF_00083"/>
    </source>
</evidence>
<dbReference type="EC" id="3.1.1.29" evidence="1 8"/>
<keyword evidence="8" id="KW-0963">Cytoplasm</keyword>
<evidence type="ECO:0000256" key="4">
    <source>
        <dbReference type="ARBA" id="ARBA00022884"/>
    </source>
</evidence>
<dbReference type="Gene3D" id="3.40.50.1470">
    <property type="entry name" value="Peptidyl-tRNA hydrolase"/>
    <property type="match status" value="1"/>
</dbReference>
<keyword evidence="2 8" id="KW-0820">tRNA-binding</keyword>
<comment type="similarity">
    <text evidence="5 8 10">Belongs to the PTH family.</text>
</comment>
<keyword evidence="12" id="KW-1185">Reference proteome</keyword>
<reference evidence="11 12" key="1">
    <citation type="submission" date="2020-04" db="EMBL/GenBank/DDBJ databases">
        <title>Draft Genome Sequence of Streptomyces morookaense DSM 40503, an 8-azaguanine-producing strain.</title>
        <authorList>
            <person name="Qi J."/>
            <person name="Gao J.-M."/>
        </authorList>
    </citation>
    <scope>NUCLEOTIDE SEQUENCE [LARGE SCALE GENOMIC DNA]</scope>
    <source>
        <strain evidence="11 12">DSM 40503</strain>
    </source>
</reference>
<dbReference type="InterPro" id="IPR001328">
    <property type="entry name" value="Pept_tRNA_hydro"/>
</dbReference>
<evidence type="ECO:0000256" key="9">
    <source>
        <dbReference type="RuleBase" id="RU000673"/>
    </source>
</evidence>
<accession>A0A7Y7E8Y9</accession>
<sequence length="204" mass="22388">MRRKGEGGDTVTSDECWVVAGLGNPGPWFRGTRHNAGFLVADHLARRHGAAFRWHRARCRLAEIDVDGRRVILAEPQWFMNLSGGPVATVLQAYGVPAERLLVVHDDLDFRFGAVRMKRGGGAGGHNGLRSVSEALETTQYTRLRFGIGRPPKGQKTGQYVLQKFTESERTALPSLLERCADTVEALVVHGLDKAQTALHTAHA</sequence>
<keyword evidence="3 8" id="KW-0378">Hydrolase</keyword>
<feature type="site" description="Discriminates between blocked and unblocked aminoacyl-tRNA" evidence="8">
    <location>
        <position position="24"/>
    </location>
</feature>
<keyword evidence="4 8" id="KW-0694">RNA-binding</keyword>
<dbReference type="PANTHER" id="PTHR17224:SF1">
    <property type="entry name" value="PEPTIDYL-TRNA HYDROLASE"/>
    <property type="match status" value="1"/>
</dbReference>
<dbReference type="GO" id="GO:0005737">
    <property type="term" value="C:cytoplasm"/>
    <property type="evidence" value="ECO:0007669"/>
    <property type="project" value="UniProtKB-SubCell"/>
</dbReference>
<dbReference type="GO" id="GO:0000049">
    <property type="term" value="F:tRNA binding"/>
    <property type="evidence" value="ECO:0007669"/>
    <property type="project" value="UniProtKB-UniRule"/>
</dbReference>
<comment type="catalytic activity">
    <reaction evidence="6 8 9">
        <text>an N-acyl-L-alpha-aminoacyl-tRNA + H2O = an N-acyl-L-amino acid + a tRNA + H(+)</text>
        <dbReference type="Rhea" id="RHEA:54448"/>
        <dbReference type="Rhea" id="RHEA-COMP:10123"/>
        <dbReference type="Rhea" id="RHEA-COMP:13883"/>
        <dbReference type="ChEBI" id="CHEBI:15377"/>
        <dbReference type="ChEBI" id="CHEBI:15378"/>
        <dbReference type="ChEBI" id="CHEBI:59874"/>
        <dbReference type="ChEBI" id="CHEBI:78442"/>
        <dbReference type="ChEBI" id="CHEBI:138191"/>
        <dbReference type="EC" id="3.1.1.29"/>
    </reaction>
</comment>
<evidence type="ECO:0000313" key="11">
    <source>
        <dbReference type="EMBL" id="NVK80523.1"/>
    </source>
</evidence>
<evidence type="ECO:0000256" key="5">
    <source>
        <dbReference type="ARBA" id="ARBA00038063"/>
    </source>
</evidence>
<dbReference type="FunFam" id="3.40.50.1470:FF:000001">
    <property type="entry name" value="Peptidyl-tRNA hydrolase"/>
    <property type="match status" value="1"/>
</dbReference>
<feature type="binding site" evidence="8">
    <location>
        <position position="29"/>
    </location>
    <ligand>
        <name>tRNA</name>
        <dbReference type="ChEBI" id="CHEBI:17843"/>
    </ligand>
</feature>
<dbReference type="InterPro" id="IPR036416">
    <property type="entry name" value="Pept_tRNA_hydro_sf"/>
</dbReference>
<dbReference type="Pfam" id="PF01195">
    <property type="entry name" value="Pept_tRNA_hydro"/>
    <property type="match status" value="1"/>
</dbReference>
<feature type="active site" description="Proton acceptor" evidence="8">
    <location>
        <position position="34"/>
    </location>
</feature>
<proteinExistence type="inferred from homology"/>
<dbReference type="GO" id="GO:0072344">
    <property type="term" value="P:rescue of stalled ribosome"/>
    <property type="evidence" value="ECO:0007669"/>
    <property type="project" value="UniProtKB-UniRule"/>
</dbReference>
<dbReference type="CDD" id="cd00462">
    <property type="entry name" value="PTH"/>
    <property type="match status" value="1"/>
</dbReference>
<comment type="caution">
    <text evidence="11">The sequence shown here is derived from an EMBL/GenBank/DDBJ whole genome shotgun (WGS) entry which is preliminary data.</text>
</comment>
<evidence type="ECO:0000256" key="6">
    <source>
        <dbReference type="ARBA" id="ARBA00048707"/>
    </source>
</evidence>
<evidence type="ECO:0000256" key="3">
    <source>
        <dbReference type="ARBA" id="ARBA00022801"/>
    </source>
</evidence>
<comment type="function">
    <text evidence="8">Catalyzes the release of premature peptidyl moieties from peptidyl-tRNA molecules trapped in stalled 50S ribosomal subunits, and thus maintains levels of free tRNAs and 50S ribosomes.</text>
</comment>
<dbReference type="NCBIfam" id="TIGR00447">
    <property type="entry name" value="pth"/>
    <property type="match status" value="1"/>
</dbReference>
<comment type="function">
    <text evidence="8">Hydrolyzes ribosome-free peptidyl-tRNAs (with 1 or more amino acids incorporated), which drop off the ribosome during protein synthesis, or as a result of ribosome stalling.</text>
</comment>
<protein>
    <recommendedName>
        <fullName evidence="7 8">Peptidyl-tRNA hydrolase</fullName>
        <shortName evidence="8">Pth</shortName>
        <ecNumber evidence="1 8">3.1.1.29</ecNumber>
    </recommendedName>
</protein>
<evidence type="ECO:0000313" key="12">
    <source>
        <dbReference type="Proteomes" id="UP000587462"/>
    </source>
</evidence>
<dbReference type="EMBL" id="JABBXF010000056">
    <property type="protein sequence ID" value="NVK80523.1"/>
    <property type="molecule type" value="Genomic_DNA"/>
</dbReference>
<evidence type="ECO:0000256" key="2">
    <source>
        <dbReference type="ARBA" id="ARBA00022555"/>
    </source>
</evidence>
<dbReference type="GO" id="GO:0006515">
    <property type="term" value="P:protein quality control for misfolded or incompletely synthesized proteins"/>
    <property type="evidence" value="ECO:0007669"/>
    <property type="project" value="UniProtKB-UniRule"/>
</dbReference>
<dbReference type="PANTHER" id="PTHR17224">
    <property type="entry name" value="PEPTIDYL-TRNA HYDROLASE"/>
    <property type="match status" value="1"/>
</dbReference>
<feature type="site" description="Stabilizes the basic form of H active site to accept a proton" evidence="8">
    <location>
        <position position="106"/>
    </location>
</feature>
<comment type="subcellular location">
    <subcellularLocation>
        <location evidence="8">Cytoplasm</location>
    </subcellularLocation>
</comment>